<feature type="region of interest" description="Disordered" evidence="1">
    <location>
        <begin position="94"/>
        <end position="118"/>
    </location>
</feature>
<reference evidence="2 3" key="1">
    <citation type="submission" date="2016-07" db="EMBL/GenBank/DDBJ databases">
        <title>Pervasive Adenine N6-methylation of Active Genes in Fungi.</title>
        <authorList>
            <consortium name="DOE Joint Genome Institute"/>
            <person name="Mondo S.J."/>
            <person name="Dannebaum R.O."/>
            <person name="Kuo R.C."/>
            <person name="Labutti K."/>
            <person name="Haridas S."/>
            <person name="Kuo A."/>
            <person name="Salamov A."/>
            <person name="Ahrendt S.R."/>
            <person name="Lipzen A."/>
            <person name="Sullivan W."/>
            <person name="Andreopoulos W.B."/>
            <person name="Clum A."/>
            <person name="Lindquist E."/>
            <person name="Daum C."/>
            <person name="Ramamoorthy G.K."/>
            <person name="Gryganskyi A."/>
            <person name="Culley D."/>
            <person name="Magnuson J.K."/>
            <person name="James T.Y."/>
            <person name="O'Malley M.A."/>
            <person name="Stajich J.E."/>
            <person name="Spatafora J.W."/>
            <person name="Visel A."/>
            <person name="Grigoriev I.V."/>
        </authorList>
    </citation>
    <scope>NUCLEOTIDE SEQUENCE [LARGE SCALE GENOMIC DNA]</scope>
    <source>
        <strain evidence="2 3">CBS 115471</strain>
    </source>
</reference>
<protein>
    <submittedName>
        <fullName evidence="2">Uncharacterized protein</fullName>
    </submittedName>
</protein>
<dbReference type="AlphaFoldDB" id="A0A1Y2A662"/>
<comment type="caution">
    <text evidence="2">The sequence shown here is derived from an EMBL/GenBank/DDBJ whole genome shotgun (WGS) entry which is preliminary data.</text>
</comment>
<sequence length="118" mass="13052">MSTGAGCLTAVHAILEWGMSRAYRGPHEGVLRYSSSDDVRTRDARVTGWSASVAEWRRGREQQSMRRRCGGEKGAAGAVRCEWGWGECGREEERAQNIGQRAERQQAQAVDSGRAKRG</sequence>
<evidence type="ECO:0000256" key="1">
    <source>
        <dbReference type="SAM" id="MobiDB-lite"/>
    </source>
</evidence>
<keyword evidence="3" id="KW-1185">Reference proteome</keyword>
<organism evidence="2 3">
    <name type="scientific">Clohesyomyces aquaticus</name>
    <dbReference type="NCBI Taxonomy" id="1231657"/>
    <lineage>
        <taxon>Eukaryota</taxon>
        <taxon>Fungi</taxon>
        <taxon>Dikarya</taxon>
        <taxon>Ascomycota</taxon>
        <taxon>Pezizomycotina</taxon>
        <taxon>Dothideomycetes</taxon>
        <taxon>Pleosporomycetidae</taxon>
        <taxon>Pleosporales</taxon>
        <taxon>Lindgomycetaceae</taxon>
        <taxon>Clohesyomyces</taxon>
    </lineage>
</organism>
<evidence type="ECO:0000313" key="3">
    <source>
        <dbReference type="Proteomes" id="UP000193144"/>
    </source>
</evidence>
<evidence type="ECO:0000313" key="2">
    <source>
        <dbReference type="EMBL" id="ORY17993.1"/>
    </source>
</evidence>
<dbReference type="EMBL" id="MCFA01000009">
    <property type="protein sequence ID" value="ORY17993.1"/>
    <property type="molecule type" value="Genomic_DNA"/>
</dbReference>
<dbReference type="Proteomes" id="UP000193144">
    <property type="component" value="Unassembled WGS sequence"/>
</dbReference>
<name>A0A1Y2A662_9PLEO</name>
<proteinExistence type="predicted"/>
<accession>A0A1Y2A662</accession>
<gene>
    <name evidence="2" type="ORF">BCR34DRAFT_583262</name>
</gene>